<dbReference type="PANTHER" id="PTHR32039">
    <property type="entry name" value="MAGNESIUM-CHELATASE SUBUNIT CHLI"/>
    <property type="match status" value="1"/>
</dbReference>
<keyword evidence="2" id="KW-0067">ATP-binding</keyword>
<dbReference type="RefSeq" id="WP_186981668.1">
    <property type="nucleotide sequence ID" value="NZ_JACOQH010000002.1"/>
</dbReference>
<dbReference type="InterPro" id="IPR020568">
    <property type="entry name" value="Ribosomal_Su5_D2-typ_SF"/>
</dbReference>
<gene>
    <name evidence="5" type="ORF">H8Z76_03235</name>
</gene>
<dbReference type="Proteomes" id="UP000621540">
    <property type="component" value="Unassembled WGS sequence"/>
</dbReference>
<dbReference type="Pfam" id="PF13335">
    <property type="entry name" value="Mg_chelatase_C"/>
    <property type="match status" value="1"/>
</dbReference>
<dbReference type="Pfam" id="PF01078">
    <property type="entry name" value="Mg_chelatase"/>
    <property type="match status" value="1"/>
</dbReference>
<evidence type="ECO:0000313" key="6">
    <source>
        <dbReference type="Proteomes" id="UP000621540"/>
    </source>
</evidence>
<dbReference type="Gene3D" id="3.30.230.10">
    <property type="match status" value="1"/>
</dbReference>
<feature type="domain" description="Mg chelatase-related protein C-terminal" evidence="4">
    <location>
        <begin position="407"/>
        <end position="502"/>
    </location>
</feature>
<dbReference type="InterPro" id="IPR004482">
    <property type="entry name" value="Mg_chelat-rel"/>
</dbReference>
<evidence type="ECO:0000313" key="5">
    <source>
        <dbReference type="EMBL" id="MBC5753048.1"/>
    </source>
</evidence>
<keyword evidence="6" id="KW-1185">Reference proteome</keyword>
<evidence type="ECO:0000256" key="1">
    <source>
        <dbReference type="ARBA" id="ARBA00022741"/>
    </source>
</evidence>
<keyword evidence="1" id="KW-0547">Nucleotide-binding</keyword>
<dbReference type="PRINTS" id="PR01657">
    <property type="entry name" value="MCMFAMILY"/>
</dbReference>
<dbReference type="EMBL" id="JACOQH010000002">
    <property type="protein sequence ID" value="MBC5753048.1"/>
    <property type="molecule type" value="Genomic_DNA"/>
</dbReference>
<dbReference type="NCBIfam" id="TIGR00368">
    <property type="entry name" value="YifB family Mg chelatase-like AAA ATPase"/>
    <property type="match status" value="1"/>
</dbReference>
<dbReference type="InterPro" id="IPR014721">
    <property type="entry name" value="Ribsml_uS5_D2-typ_fold_subgr"/>
</dbReference>
<organism evidence="5 6">
    <name type="scientific">Roseburia yibonii</name>
    <dbReference type="NCBI Taxonomy" id="2763063"/>
    <lineage>
        <taxon>Bacteria</taxon>
        <taxon>Bacillati</taxon>
        <taxon>Bacillota</taxon>
        <taxon>Clostridia</taxon>
        <taxon>Lachnospirales</taxon>
        <taxon>Lachnospiraceae</taxon>
        <taxon>Roseburia</taxon>
    </lineage>
</organism>
<dbReference type="SUPFAM" id="SSF52540">
    <property type="entry name" value="P-loop containing nucleoside triphosphate hydrolases"/>
    <property type="match status" value="1"/>
</dbReference>
<proteinExistence type="predicted"/>
<dbReference type="Gene3D" id="3.40.50.300">
    <property type="entry name" value="P-loop containing nucleotide triphosphate hydrolases"/>
    <property type="match status" value="1"/>
</dbReference>
<dbReference type="InterPro" id="IPR045006">
    <property type="entry name" value="CHLI-like"/>
</dbReference>
<evidence type="ECO:0000259" key="3">
    <source>
        <dbReference type="Pfam" id="PF01078"/>
    </source>
</evidence>
<protein>
    <submittedName>
        <fullName evidence="5">YifB family Mg chelatase-like AAA ATPase</fullName>
    </submittedName>
</protein>
<name>A0ABR7I7Z1_9FIRM</name>
<evidence type="ECO:0000259" key="4">
    <source>
        <dbReference type="Pfam" id="PF13335"/>
    </source>
</evidence>
<dbReference type="InterPro" id="IPR001208">
    <property type="entry name" value="MCM_dom"/>
</dbReference>
<reference evidence="5 6" key="1">
    <citation type="submission" date="2020-08" db="EMBL/GenBank/DDBJ databases">
        <title>Genome public.</title>
        <authorList>
            <person name="Liu C."/>
            <person name="Sun Q."/>
        </authorList>
    </citation>
    <scope>NUCLEOTIDE SEQUENCE [LARGE SCALE GENOMIC DNA]</scope>
    <source>
        <strain evidence="5 6">BX0805</strain>
    </source>
</reference>
<feature type="domain" description="Magnesium chelatase ChlI-like catalytic" evidence="3">
    <location>
        <begin position="193"/>
        <end position="398"/>
    </location>
</feature>
<dbReference type="InterPro" id="IPR000523">
    <property type="entry name" value="Mg_chelatse_chII-like_cat_dom"/>
</dbReference>
<dbReference type="PANTHER" id="PTHR32039:SF7">
    <property type="entry name" value="COMPETENCE PROTEIN COMM"/>
    <property type="match status" value="1"/>
</dbReference>
<evidence type="ECO:0000256" key="2">
    <source>
        <dbReference type="ARBA" id="ARBA00022840"/>
    </source>
</evidence>
<accession>A0ABR7I7Z1</accession>
<dbReference type="InterPro" id="IPR025158">
    <property type="entry name" value="Mg_chelat-rel_C"/>
</dbReference>
<dbReference type="Pfam" id="PF13541">
    <property type="entry name" value="ChlI"/>
    <property type="match status" value="1"/>
</dbReference>
<dbReference type="SUPFAM" id="SSF54211">
    <property type="entry name" value="Ribosomal protein S5 domain 2-like"/>
    <property type="match status" value="1"/>
</dbReference>
<comment type="caution">
    <text evidence="5">The sequence shown here is derived from an EMBL/GenBank/DDBJ whole genome shotgun (WGS) entry which is preliminary data.</text>
</comment>
<dbReference type="InterPro" id="IPR027417">
    <property type="entry name" value="P-loop_NTPase"/>
</dbReference>
<sequence>MYSIVSTAIVHGIDSIPVQVEADVSNGMPYFEMVGFLGAEVKEAKERVRTALRNAGYLLPAKRITVNLSPAGVRKSGSAFDLPITVALMAALEIVPKENMADILVVGEIGLNGQVQPVRGILPAIFGAAERGFLKCMVPAGNYREACVVPGIEIIPVSSLFSVISYFKTKKTEDAEKKTEESGKCAFKAEQPDFAELHGQGMLKRACEVAVAGMHNLLMVGPPGTGKTMAAKRIPSILPPMSRKEQIELSKIYSVCGLFEERGDLLDIRPFRAPHHTVTPQGLSGGGCIPKPGEISLAHHGVLFLDELTEFRKEALEALRQPMEERQVQLVRTGGNYRYPADFMLVAAMNPCACGNYPDRQKCSCSRREIARYLGRVSKPLIDRMDLCVWVTRLSYEEVTGAGKKEECSENIRKRVEAAWQIQRERYREGGFLHNSEIPAGQLEAYCMLDRKKKQYLKQIYTSLDLSARAYHKLLKVARTIADLEESKEVELRHLNEAVCYRNPEPKFWEQA</sequence>